<name>A0ABT2CEJ4_9ACTN</name>
<keyword evidence="2" id="KW-1185">Reference proteome</keyword>
<comment type="caution">
    <text evidence="1">The sequence shown here is derived from an EMBL/GenBank/DDBJ whole genome shotgun (WGS) entry which is preliminary data.</text>
</comment>
<accession>A0ABT2CEJ4</accession>
<dbReference type="RefSeq" id="WP_258786760.1">
    <property type="nucleotide sequence ID" value="NZ_JANUGQ010000006.1"/>
</dbReference>
<dbReference type="Proteomes" id="UP001431313">
    <property type="component" value="Unassembled WGS sequence"/>
</dbReference>
<reference evidence="1" key="1">
    <citation type="submission" date="2022-08" db="EMBL/GenBank/DDBJ databases">
        <authorList>
            <person name="Somphong A."/>
            <person name="Phongsopitanun W."/>
        </authorList>
    </citation>
    <scope>NUCLEOTIDE SEQUENCE</scope>
    <source>
        <strain evidence="1">LP05-1</strain>
    </source>
</reference>
<evidence type="ECO:0000313" key="1">
    <source>
        <dbReference type="EMBL" id="MCS0635827.1"/>
    </source>
</evidence>
<dbReference type="EMBL" id="JANUGQ010000006">
    <property type="protein sequence ID" value="MCS0635827.1"/>
    <property type="molecule type" value="Genomic_DNA"/>
</dbReference>
<evidence type="ECO:0000313" key="2">
    <source>
        <dbReference type="Proteomes" id="UP001431313"/>
    </source>
</evidence>
<gene>
    <name evidence="1" type="ORF">NX801_09135</name>
</gene>
<organism evidence="1 2">
    <name type="scientific">Streptomyces pyxinae</name>
    <dbReference type="NCBI Taxonomy" id="2970734"/>
    <lineage>
        <taxon>Bacteria</taxon>
        <taxon>Bacillati</taxon>
        <taxon>Actinomycetota</taxon>
        <taxon>Actinomycetes</taxon>
        <taxon>Kitasatosporales</taxon>
        <taxon>Streptomycetaceae</taxon>
        <taxon>Streptomyces</taxon>
    </lineage>
</organism>
<sequence length="191" mass="21925">MSRPMQPVDQSSWEAAVRHLYEDAYPFDATGPRHHENWILDLIAVMNRVPDPRGWTGLDDAAHTPEREGFPTFPFDVHPPEYIAERLQEIDRDSAENLLLALTGDKCTLSNLFHFKETKEELRAMARTILARYGDKATYHTNVDRPGRVPGTLDFVTPNWGWASLSFYSEDYGLVVVSNTEVGMFWNFSDY</sequence>
<proteinExistence type="predicted"/>
<protein>
    <submittedName>
        <fullName evidence="1">Uncharacterized protein</fullName>
    </submittedName>
</protein>